<reference evidence="1" key="2">
    <citation type="submission" date="2020-11" db="EMBL/GenBank/DDBJ databases">
        <authorList>
            <consortium name="DOE Joint Genome Institute"/>
            <person name="Kuo A."/>
            <person name="Miyauchi S."/>
            <person name="Kiss E."/>
            <person name="Drula E."/>
            <person name="Kohler A."/>
            <person name="Sanchez-Garcia M."/>
            <person name="Andreopoulos B."/>
            <person name="Barry K.W."/>
            <person name="Bonito G."/>
            <person name="Buee M."/>
            <person name="Carver A."/>
            <person name="Chen C."/>
            <person name="Cichocki N."/>
            <person name="Clum A."/>
            <person name="Culley D."/>
            <person name="Crous P.W."/>
            <person name="Fauchery L."/>
            <person name="Girlanda M."/>
            <person name="Hayes R."/>
            <person name="Keri Z."/>
            <person name="Labutti K."/>
            <person name="Lipzen A."/>
            <person name="Lombard V."/>
            <person name="Magnuson J."/>
            <person name="Maillard F."/>
            <person name="Morin E."/>
            <person name="Murat C."/>
            <person name="Nolan M."/>
            <person name="Ohm R."/>
            <person name="Pangilinan J."/>
            <person name="Pereira M."/>
            <person name="Perotto S."/>
            <person name="Peter M."/>
            <person name="Riley R."/>
            <person name="Sitrit Y."/>
            <person name="Stielow B."/>
            <person name="Szollosi G."/>
            <person name="Zifcakova L."/>
            <person name="Stursova M."/>
            <person name="Spatafora J.W."/>
            <person name="Tedersoo L."/>
            <person name="Vaario L.-M."/>
            <person name="Yamada A."/>
            <person name="Yan M."/>
            <person name="Wang P."/>
            <person name="Xu J."/>
            <person name="Bruns T."/>
            <person name="Baldrian P."/>
            <person name="Vilgalys R."/>
            <person name="Henrissat B."/>
            <person name="Grigoriev I.V."/>
            <person name="Hibbett D."/>
            <person name="Nagy L.G."/>
            <person name="Martin F.M."/>
        </authorList>
    </citation>
    <scope>NUCLEOTIDE SEQUENCE</scope>
    <source>
        <strain evidence="1">UH-Tt-Lm1</strain>
    </source>
</reference>
<organism evidence="1 2">
    <name type="scientific">Thelephora terrestris</name>
    <dbReference type="NCBI Taxonomy" id="56493"/>
    <lineage>
        <taxon>Eukaryota</taxon>
        <taxon>Fungi</taxon>
        <taxon>Dikarya</taxon>
        <taxon>Basidiomycota</taxon>
        <taxon>Agaricomycotina</taxon>
        <taxon>Agaricomycetes</taxon>
        <taxon>Thelephorales</taxon>
        <taxon>Thelephoraceae</taxon>
        <taxon>Thelephora</taxon>
    </lineage>
</organism>
<evidence type="ECO:0000313" key="1">
    <source>
        <dbReference type="EMBL" id="KAF9786182.1"/>
    </source>
</evidence>
<dbReference type="AlphaFoldDB" id="A0A9P6HFY6"/>
<name>A0A9P6HFY6_9AGAM</name>
<dbReference type="Proteomes" id="UP000736335">
    <property type="component" value="Unassembled WGS sequence"/>
</dbReference>
<dbReference type="EMBL" id="WIUZ02000006">
    <property type="protein sequence ID" value="KAF9786182.1"/>
    <property type="molecule type" value="Genomic_DNA"/>
</dbReference>
<evidence type="ECO:0000313" key="2">
    <source>
        <dbReference type="Proteomes" id="UP000736335"/>
    </source>
</evidence>
<sequence length="274" mass="31323">MYFIGLFPNLQDLKLQCPVLIKEYENVIDTTLVPLSSPPLRGRLTLISLTSEQIVKDMITLSGGLRCRQMDLFGVKCLPLLLEKCAETLETLRLYPTDPYAKNMCFDLSQNKALRTLETTAESIVGAMDTAPEFLKTILSSVTFPGMLDVVIIYRDRDLNGWECCRFREPNPTCLCDPRRQPSVLYLQPQLRVFREMCGVRDFRLVFCVDVYDCLAEIGVRLLESVVKNGWVNGGFRYLVYRPVVICERRSIRTRARDWYIGRTPSGNLLSSAL</sequence>
<comment type="caution">
    <text evidence="1">The sequence shown here is derived from an EMBL/GenBank/DDBJ whole genome shotgun (WGS) entry which is preliminary data.</text>
</comment>
<keyword evidence="2" id="KW-1185">Reference proteome</keyword>
<protein>
    <submittedName>
        <fullName evidence="1">Uncharacterized protein</fullName>
    </submittedName>
</protein>
<proteinExistence type="predicted"/>
<accession>A0A9P6HFY6</accession>
<gene>
    <name evidence="1" type="ORF">BJ322DRAFT_773600</name>
</gene>
<reference evidence="1" key="1">
    <citation type="journal article" date="2020" name="Nat. Commun.">
        <title>Large-scale genome sequencing of mycorrhizal fungi provides insights into the early evolution of symbiotic traits.</title>
        <authorList>
            <person name="Miyauchi S."/>
            <person name="Kiss E."/>
            <person name="Kuo A."/>
            <person name="Drula E."/>
            <person name="Kohler A."/>
            <person name="Sanchez-Garcia M."/>
            <person name="Morin E."/>
            <person name="Andreopoulos B."/>
            <person name="Barry K.W."/>
            <person name="Bonito G."/>
            <person name="Buee M."/>
            <person name="Carver A."/>
            <person name="Chen C."/>
            <person name="Cichocki N."/>
            <person name="Clum A."/>
            <person name="Culley D."/>
            <person name="Crous P.W."/>
            <person name="Fauchery L."/>
            <person name="Girlanda M."/>
            <person name="Hayes R.D."/>
            <person name="Keri Z."/>
            <person name="LaButti K."/>
            <person name="Lipzen A."/>
            <person name="Lombard V."/>
            <person name="Magnuson J."/>
            <person name="Maillard F."/>
            <person name="Murat C."/>
            <person name="Nolan M."/>
            <person name="Ohm R.A."/>
            <person name="Pangilinan J."/>
            <person name="Pereira M.F."/>
            <person name="Perotto S."/>
            <person name="Peter M."/>
            <person name="Pfister S."/>
            <person name="Riley R."/>
            <person name="Sitrit Y."/>
            <person name="Stielow J.B."/>
            <person name="Szollosi G."/>
            <person name="Zifcakova L."/>
            <person name="Stursova M."/>
            <person name="Spatafora J.W."/>
            <person name="Tedersoo L."/>
            <person name="Vaario L.M."/>
            <person name="Yamada A."/>
            <person name="Yan M."/>
            <person name="Wang P."/>
            <person name="Xu J."/>
            <person name="Bruns T."/>
            <person name="Baldrian P."/>
            <person name="Vilgalys R."/>
            <person name="Dunand C."/>
            <person name="Henrissat B."/>
            <person name="Grigoriev I.V."/>
            <person name="Hibbett D."/>
            <person name="Nagy L.G."/>
            <person name="Martin F.M."/>
        </authorList>
    </citation>
    <scope>NUCLEOTIDE SEQUENCE</scope>
    <source>
        <strain evidence="1">UH-Tt-Lm1</strain>
    </source>
</reference>